<accession>A0A1H7U9G7</accession>
<dbReference type="InterPro" id="IPR006638">
    <property type="entry name" value="Elp3/MiaA/NifB-like_rSAM"/>
</dbReference>
<protein>
    <recommendedName>
        <fullName evidence="1">Heme chaperone HemW</fullName>
    </recommendedName>
</protein>
<dbReference type="SFLD" id="SFLDG01082">
    <property type="entry name" value="B12-binding_domain_containing"/>
    <property type="match status" value="1"/>
</dbReference>
<evidence type="ECO:0000256" key="1">
    <source>
        <dbReference type="ARBA" id="ARBA00017228"/>
    </source>
</evidence>
<dbReference type="SFLD" id="SFLDG01065">
    <property type="entry name" value="anaerobic_coproporphyrinogen-I"/>
    <property type="match status" value="1"/>
</dbReference>
<dbReference type="SMART" id="SM00729">
    <property type="entry name" value="Elp3"/>
    <property type="match status" value="1"/>
</dbReference>
<sequence length="414" mass="45521">MPTTLPQTLRGSDGALAEQPLLIYVNVPFCNSKCHFCDWVTEVPLADLRLTPDSSPRRRYVAALVKQIETHAPTLGGLGYRPEVMYWGGGTASILTVEEIEAVAGALAARFDLGGLVEATIEGSPESMDPGKLKLFRAAGFNRISIGVQAFDDARLRRIGRVHTAEQAERAVRMAAGAGFDNINIDLIVGFPGQGADEVSRTVQHAVTLPVNHFSVYPYRPTGGTVMRRQVGRGMGRIDVAEQLRSYDHARDLLARYGFEEYATAYFGAPRCESDEVYYKLTMDWIGFGSGANSLVGTRFLLNDRGGLHRFSTAPHRFDSDTPASAPHLTRHFLAQALTTVDGMDARTFQLRTGRSLRAACEEPAVRRMLEQINRRGRLIVDSRGIRLHRDDMASAYITMNSVDLYAATEQPGG</sequence>
<dbReference type="PROSITE" id="PS51918">
    <property type="entry name" value="RADICAL_SAM"/>
    <property type="match status" value="1"/>
</dbReference>
<evidence type="ECO:0000313" key="3">
    <source>
        <dbReference type="EMBL" id="SEL93710.1"/>
    </source>
</evidence>
<dbReference type="GO" id="GO:0051539">
    <property type="term" value="F:4 iron, 4 sulfur cluster binding"/>
    <property type="evidence" value="ECO:0007669"/>
    <property type="project" value="TreeGrafter"/>
</dbReference>
<dbReference type="RefSeq" id="WP_091101764.1">
    <property type="nucleotide sequence ID" value="NZ_FOBF01000008.1"/>
</dbReference>
<dbReference type="InterPro" id="IPR007197">
    <property type="entry name" value="rSAM"/>
</dbReference>
<gene>
    <name evidence="3" type="ORF">SAMN05660976_03725</name>
</gene>
<dbReference type="Gene3D" id="3.30.750.200">
    <property type="match status" value="1"/>
</dbReference>
<dbReference type="Proteomes" id="UP000198953">
    <property type="component" value="Unassembled WGS sequence"/>
</dbReference>
<dbReference type="SUPFAM" id="SSF102114">
    <property type="entry name" value="Radical SAM enzymes"/>
    <property type="match status" value="1"/>
</dbReference>
<organism evidence="3 4">
    <name type="scientific">Nonomuraea pusilla</name>
    <dbReference type="NCBI Taxonomy" id="46177"/>
    <lineage>
        <taxon>Bacteria</taxon>
        <taxon>Bacillati</taxon>
        <taxon>Actinomycetota</taxon>
        <taxon>Actinomycetes</taxon>
        <taxon>Streptosporangiales</taxon>
        <taxon>Streptosporangiaceae</taxon>
        <taxon>Nonomuraea</taxon>
    </lineage>
</organism>
<dbReference type="InterPro" id="IPR058240">
    <property type="entry name" value="rSAM_sf"/>
</dbReference>
<dbReference type="PANTHER" id="PTHR13932:SF5">
    <property type="entry name" value="RADICAL S-ADENOSYL METHIONINE DOMAIN-CONTAINING PROTEIN 1, MITOCHONDRIAL"/>
    <property type="match status" value="1"/>
</dbReference>
<dbReference type="Pfam" id="PF04055">
    <property type="entry name" value="Radical_SAM"/>
    <property type="match status" value="1"/>
</dbReference>
<dbReference type="GO" id="GO:0003824">
    <property type="term" value="F:catalytic activity"/>
    <property type="evidence" value="ECO:0007669"/>
    <property type="project" value="InterPro"/>
</dbReference>
<dbReference type="PANTHER" id="PTHR13932">
    <property type="entry name" value="COPROPORPHYRINIGEN III OXIDASE"/>
    <property type="match status" value="1"/>
</dbReference>
<dbReference type="CDD" id="cd01335">
    <property type="entry name" value="Radical_SAM"/>
    <property type="match status" value="1"/>
</dbReference>
<dbReference type="InterPro" id="IPR034505">
    <property type="entry name" value="Coproporphyrinogen-III_oxidase"/>
</dbReference>
<dbReference type="STRING" id="46177.SAMN05660976_03725"/>
<dbReference type="OrthoDB" id="9808022at2"/>
<feature type="domain" description="Radical SAM core" evidence="2">
    <location>
        <begin position="15"/>
        <end position="256"/>
    </location>
</feature>
<reference evidence="3 4" key="1">
    <citation type="submission" date="2016-10" db="EMBL/GenBank/DDBJ databases">
        <authorList>
            <person name="de Groot N.N."/>
        </authorList>
    </citation>
    <scope>NUCLEOTIDE SEQUENCE [LARGE SCALE GENOMIC DNA]</scope>
    <source>
        <strain evidence="3 4">DSM 43357</strain>
    </source>
</reference>
<evidence type="ECO:0000313" key="4">
    <source>
        <dbReference type="Proteomes" id="UP000198953"/>
    </source>
</evidence>
<keyword evidence="4" id="KW-1185">Reference proteome</keyword>
<dbReference type="SFLD" id="SFLDS00029">
    <property type="entry name" value="Radical_SAM"/>
    <property type="match status" value="1"/>
</dbReference>
<dbReference type="EMBL" id="FOBF01000008">
    <property type="protein sequence ID" value="SEL93710.1"/>
    <property type="molecule type" value="Genomic_DNA"/>
</dbReference>
<dbReference type="AlphaFoldDB" id="A0A1H7U9G7"/>
<dbReference type="GO" id="GO:0006779">
    <property type="term" value="P:porphyrin-containing compound biosynthetic process"/>
    <property type="evidence" value="ECO:0007669"/>
    <property type="project" value="TreeGrafter"/>
</dbReference>
<evidence type="ECO:0000259" key="2">
    <source>
        <dbReference type="PROSITE" id="PS51918"/>
    </source>
</evidence>
<name>A0A1H7U9G7_9ACTN</name>
<dbReference type="GO" id="GO:0005737">
    <property type="term" value="C:cytoplasm"/>
    <property type="evidence" value="ECO:0007669"/>
    <property type="project" value="TreeGrafter"/>
</dbReference>
<proteinExistence type="predicted"/>
<dbReference type="SFLD" id="SFLDG01122">
    <property type="entry name" value="methyltransferase_(class_C)"/>
    <property type="match status" value="1"/>
</dbReference>